<comment type="caution">
    <text evidence="1">The sequence shown here is derived from an EMBL/GenBank/DDBJ whole genome shotgun (WGS) entry which is preliminary data.</text>
</comment>
<dbReference type="RefSeq" id="WP_133540549.1">
    <property type="nucleotide sequence ID" value="NZ_SNXI01000019.1"/>
</dbReference>
<dbReference type="AlphaFoldDB" id="A0A4R6NZF0"/>
<organism evidence="1 2">
    <name type="scientific">Idiomarina aquatica</name>
    <dbReference type="NCBI Taxonomy" id="1327752"/>
    <lineage>
        <taxon>Bacteria</taxon>
        <taxon>Pseudomonadati</taxon>
        <taxon>Pseudomonadota</taxon>
        <taxon>Gammaproteobacteria</taxon>
        <taxon>Alteromonadales</taxon>
        <taxon>Idiomarinaceae</taxon>
        <taxon>Idiomarina</taxon>
    </lineage>
</organism>
<evidence type="ECO:0000313" key="1">
    <source>
        <dbReference type="EMBL" id="TDP28961.1"/>
    </source>
</evidence>
<dbReference type="InterPro" id="IPR021936">
    <property type="entry name" value="DUF3549"/>
</dbReference>
<accession>A0A4R6NZF0</accession>
<dbReference type="Pfam" id="PF12069">
    <property type="entry name" value="DUF3549"/>
    <property type="match status" value="1"/>
</dbReference>
<dbReference type="EMBL" id="SNXI01000019">
    <property type="protein sequence ID" value="TDP28961.1"/>
    <property type="molecule type" value="Genomic_DNA"/>
</dbReference>
<protein>
    <submittedName>
        <fullName evidence="1">Uncharacterized protein DUF3549</fullName>
    </submittedName>
</protein>
<dbReference type="Proteomes" id="UP000295531">
    <property type="component" value="Unassembled WGS sequence"/>
</dbReference>
<evidence type="ECO:0000313" key="2">
    <source>
        <dbReference type="Proteomes" id="UP000295531"/>
    </source>
</evidence>
<keyword evidence="2" id="KW-1185">Reference proteome</keyword>
<sequence>MTQSISTIGEFLQAGQADYQVYDMGRCLRELDPEAFDSIERQQQPYPYPIRKQAQLAVLFKHRQQPDNDYLWFIQLPLDERGLLSVGARDHYLEFVVSALGHEITGSLTNEQEEQLKQNPYLFTPTETQRAALHARIAVNRRAAPSIYFDDAEAFLSGQQNDWKNIGMQGLHDCAARLQQLPQLTATIAECFDQYPAPVRNQLAAALEHQDVPAKLRDALVAMMDDERSTDPAVKRDALRALASCAEHGSVKKLIRQLVPKADADLLTIMSARLWPALAEHDTLAQYIHQIALLDSVLFDALFQDVISLPQLRPLVLSLLAQGQLSDDSSQALNRLKQNVQS</sequence>
<dbReference type="OrthoDB" id="5597089at2"/>
<proteinExistence type="predicted"/>
<name>A0A4R6NZF0_9GAMM</name>
<reference evidence="1 2" key="1">
    <citation type="submission" date="2019-03" db="EMBL/GenBank/DDBJ databases">
        <title>Freshwater and sediment microbial communities from various areas in North America, analyzing microbe dynamics in response to fracking.</title>
        <authorList>
            <person name="Lamendella R."/>
        </authorList>
    </citation>
    <scope>NUCLEOTIDE SEQUENCE [LARGE SCALE GENOMIC DNA]</scope>
    <source>
        <strain evidence="1 2">18_TX</strain>
    </source>
</reference>
<gene>
    <name evidence="1" type="ORF">DEU29_11936</name>
</gene>